<sequence>MQIDIVLLFGVVASIVGSMFIALLCSLPGFVLDFFTELGAKKHYIFLAMALVAACYMASTTKDSGSYFILDIFLNLLVIYFGLFLLKALKNMGSRFGFCKVCDKFKDKVRKKVRRQNYEENQYN</sequence>
<gene>
    <name evidence="2" type="ORF">Q2362_01840</name>
</gene>
<evidence type="ECO:0000313" key="3">
    <source>
        <dbReference type="Proteomes" id="UP001171111"/>
    </source>
</evidence>
<dbReference type="EMBL" id="JAULJQ010000002">
    <property type="protein sequence ID" value="MDO2408840.1"/>
    <property type="molecule type" value="Genomic_DNA"/>
</dbReference>
<organism evidence="2 3">
    <name type="scientific">Campylobacter magnus</name>
    <dbReference type="NCBI Taxonomy" id="3026462"/>
    <lineage>
        <taxon>Bacteria</taxon>
        <taxon>Pseudomonadati</taxon>
        <taxon>Campylobacterota</taxon>
        <taxon>Epsilonproteobacteria</taxon>
        <taxon>Campylobacterales</taxon>
        <taxon>Campylobacteraceae</taxon>
        <taxon>Campylobacter</taxon>
    </lineage>
</organism>
<keyword evidence="3" id="KW-1185">Reference proteome</keyword>
<dbReference type="Proteomes" id="UP001171111">
    <property type="component" value="Unassembled WGS sequence"/>
</dbReference>
<keyword evidence="1" id="KW-1133">Transmembrane helix</keyword>
<keyword evidence="1" id="KW-0812">Transmembrane</keyword>
<feature type="transmembrane region" description="Helical" evidence="1">
    <location>
        <begin position="44"/>
        <end position="61"/>
    </location>
</feature>
<feature type="transmembrane region" description="Helical" evidence="1">
    <location>
        <begin position="6"/>
        <end position="32"/>
    </location>
</feature>
<comment type="caution">
    <text evidence="2">The sequence shown here is derived from an EMBL/GenBank/DDBJ whole genome shotgun (WGS) entry which is preliminary data.</text>
</comment>
<evidence type="ECO:0000256" key="1">
    <source>
        <dbReference type="SAM" id="Phobius"/>
    </source>
</evidence>
<protein>
    <submittedName>
        <fullName evidence="2">Uncharacterized protein</fullName>
    </submittedName>
</protein>
<proteinExistence type="predicted"/>
<reference evidence="2 3" key="1">
    <citation type="submission" date="2023-06" db="EMBL/GenBank/DDBJ databases">
        <title>Campylobacter magnum sp. nov., isolated from cecal contents of domestic pigs (Sus scrofa domesticus).</title>
        <authorList>
            <person name="Papic B."/>
            <person name="Gruntar I."/>
        </authorList>
    </citation>
    <scope>NUCLEOTIDE SEQUENCE [LARGE SCALE GENOMIC DNA]</scope>
    <source>
        <strain evidence="3">34484-21</strain>
    </source>
</reference>
<accession>A0ABT8T630</accession>
<evidence type="ECO:0000313" key="2">
    <source>
        <dbReference type="EMBL" id="MDO2408840.1"/>
    </source>
</evidence>
<name>A0ABT8T630_9BACT</name>
<keyword evidence="1" id="KW-0472">Membrane</keyword>
<dbReference type="RefSeq" id="WP_302243586.1">
    <property type="nucleotide sequence ID" value="NZ_JAULJQ010000002.1"/>
</dbReference>
<feature type="transmembrane region" description="Helical" evidence="1">
    <location>
        <begin position="67"/>
        <end position="86"/>
    </location>
</feature>